<comment type="caution">
    <text evidence="2">The sequence shown here is derived from an EMBL/GenBank/DDBJ whole genome shotgun (WGS) entry which is preliminary data.</text>
</comment>
<protein>
    <submittedName>
        <fullName evidence="2">LarC family nickel insertion protein</fullName>
    </submittedName>
</protein>
<dbReference type="InterPro" id="IPR002822">
    <property type="entry name" value="Ni_insertion"/>
</dbReference>
<dbReference type="PANTHER" id="PTHR36566">
    <property type="entry name" value="NICKEL INSERTION PROTEIN-RELATED"/>
    <property type="match status" value="1"/>
</dbReference>
<dbReference type="Pfam" id="PF01969">
    <property type="entry name" value="Ni_insertion"/>
    <property type="match status" value="1"/>
</dbReference>
<dbReference type="Proteomes" id="UP000886752">
    <property type="component" value="Unassembled WGS sequence"/>
</dbReference>
<proteinExistence type="predicted"/>
<evidence type="ECO:0000256" key="1">
    <source>
        <dbReference type="ARBA" id="ARBA00022596"/>
    </source>
</evidence>
<evidence type="ECO:0000313" key="3">
    <source>
        <dbReference type="Proteomes" id="UP000886752"/>
    </source>
</evidence>
<gene>
    <name evidence="2" type="ORF">H9894_00860</name>
</gene>
<accession>A0A9D1TNV0</accession>
<reference evidence="2" key="2">
    <citation type="submission" date="2021-04" db="EMBL/GenBank/DDBJ databases">
        <authorList>
            <person name="Gilroy R."/>
        </authorList>
    </citation>
    <scope>NUCLEOTIDE SEQUENCE</scope>
    <source>
        <strain evidence="2">ChiHecec2B26-446</strain>
    </source>
</reference>
<evidence type="ECO:0000313" key="2">
    <source>
        <dbReference type="EMBL" id="HIV99733.1"/>
    </source>
</evidence>
<dbReference type="Gene3D" id="3.30.70.1380">
    <property type="entry name" value="Transcriptional regulatory protein pf0864 domain like"/>
    <property type="match status" value="1"/>
</dbReference>
<reference evidence="2" key="1">
    <citation type="journal article" date="2021" name="PeerJ">
        <title>Extensive microbial diversity within the chicken gut microbiome revealed by metagenomics and culture.</title>
        <authorList>
            <person name="Gilroy R."/>
            <person name="Ravi A."/>
            <person name="Getino M."/>
            <person name="Pursley I."/>
            <person name="Horton D.L."/>
            <person name="Alikhan N.F."/>
            <person name="Baker D."/>
            <person name="Gharbi K."/>
            <person name="Hall N."/>
            <person name="Watson M."/>
            <person name="Adriaenssens E.M."/>
            <person name="Foster-Nyarko E."/>
            <person name="Jarju S."/>
            <person name="Secka A."/>
            <person name="Antonio M."/>
            <person name="Oren A."/>
            <person name="Chaudhuri R.R."/>
            <person name="La Ragione R."/>
            <person name="Hildebrand F."/>
            <person name="Pallen M.J."/>
        </authorList>
    </citation>
    <scope>NUCLEOTIDE SEQUENCE</scope>
    <source>
        <strain evidence="2">ChiHecec2B26-446</strain>
    </source>
</reference>
<dbReference type="PANTHER" id="PTHR36566:SF1">
    <property type="entry name" value="PYRIDINIUM-3,5-BISTHIOCARBOXYLIC ACID MONONUCLEOTIDE NICKEL INSERTION PROTEIN"/>
    <property type="match status" value="1"/>
</dbReference>
<keyword evidence="1" id="KW-0533">Nickel</keyword>
<name>A0A9D1TNV0_9BACT</name>
<sequence>MKLYLNPGSKFDVQTIRDLLEQLCAGSGDCPAASGIPGDPGAQANESGADGRKCSQQGAAWAARLQACLVRERCVHLLSKEELGLLEQLPVLLARLNVEHIACRALSVAVSGCEADSDEGRETRLVTLRLLCGQKVRLVEEGEQAASGSPDISLGAALVLRAFAVYGGQSGELSGEHSCGRLLAFARVQTAQGGSAEGFLLDEGQEPLPGTLAREEILQLETNVDHLTGEEIGAALQELAAQPGVLDVFWLSGIGKKNRPMGLLRIMCHRQDGARVGAALLRHTHTLGYRVQALARCVVPRRKGLGALADGTLVEAKEYEIDGVWYCRPESDAVRRRAQEKKVGAPALRLVQAARSD</sequence>
<dbReference type="AlphaFoldDB" id="A0A9D1TNV0"/>
<organism evidence="2 3">
    <name type="scientific">Candidatus Desulfovibrio intestinipullorum</name>
    <dbReference type="NCBI Taxonomy" id="2838536"/>
    <lineage>
        <taxon>Bacteria</taxon>
        <taxon>Pseudomonadati</taxon>
        <taxon>Thermodesulfobacteriota</taxon>
        <taxon>Desulfovibrionia</taxon>
        <taxon>Desulfovibrionales</taxon>
        <taxon>Desulfovibrionaceae</taxon>
        <taxon>Desulfovibrio</taxon>
    </lineage>
</organism>
<dbReference type="EMBL" id="DXHV01000011">
    <property type="protein sequence ID" value="HIV99733.1"/>
    <property type="molecule type" value="Genomic_DNA"/>
</dbReference>